<name>T1ET70_HELRO</name>
<dbReference type="InterPro" id="IPR036056">
    <property type="entry name" value="Fibrinogen-like_C"/>
</dbReference>
<dbReference type="Gene3D" id="3.90.215.10">
    <property type="entry name" value="Gamma Fibrinogen, chain A, domain 1"/>
    <property type="match status" value="2"/>
</dbReference>
<dbReference type="Pfam" id="PF00147">
    <property type="entry name" value="Fibrinogen_C"/>
    <property type="match status" value="2"/>
</dbReference>
<dbReference type="EMBL" id="KB097143">
    <property type="protein sequence ID" value="ESN99290.1"/>
    <property type="molecule type" value="Genomic_DNA"/>
</dbReference>
<dbReference type="AlphaFoldDB" id="T1ET70"/>
<dbReference type="InterPro" id="IPR014716">
    <property type="entry name" value="Fibrinogen_a/b/g_C_1"/>
</dbReference>
<organism evidence="3 4">
    <name type="scientific">Helobdella robusta</name>
    <name type="common">Californian leech</name>
    <dbReference type="NCBI Taxonomy" id="6412"/>
    <lineage>
        <taxon>Eukaryota</taxon>
        <taxon>Metazoa</taxon>
        <taxon>Spiralia</taxon>
        <taxon>Lophotrochozoa</taxon>
        <taxon>Annelida</taxon>
        <taxon>Clitellata</taxon>
        <taxon>Hirudinea</taxon>
        <taxon>Rhynchobdellida</taxon>
        <taxon>Glossiphoniidae</taxon>
        <taxon>Helobdella</taxon>
    </lineage>
</organism>
<dbReference type="InterPro" id="IPR002181">
    <property type="entry name" value="Fibrinogen_a/b/g_C_dom"/>
</dbReference>
<dbReference type="GeneID" id="20199770"/>
<protein>
    <recommendedName>
        <fullName evidence="1">Fibrinogen C-terminal domain-containing protein</fullName>
    </recommendedName>
</protein>
<dbReference type="EnsemblMetazoa" id="HelroT162808">
    <property type="protein sequence ID" value="HelroP162808"/>
    <property type="gene ID" value="HelroG162808"/>
</dbReference>
<accession>T1ET70</accession>
<dbReference type="InParanoid" id="T1ET70"/>
<dbReference type="Proteomes" id="UP000015101">
    <property type="component" value="Unassembled WGS sequence"/>
</dbReference>
<dbReference type="HOGENOM" id="CLU_829709_0_0_1"/>
<sequence>MTDVIAYTSCSYPFTLNFVLYNLTCASLNSKANDSCNVSVCPAKNSDAYKWKYCGPSNKSQLSKPFKTSTFYCQSLDDAFNTSKTAPTGWFLIQERDSHKSFDFNRTWDEYKRGFGQLGSNFWIGNVILNKILSNSCTMLFNSSSYLTTTNAAETISTTTPSVGTKISTTTTLAAFLPNSENWTTTSSVLTVETVTKPPIIVRWRLKIQLMSNEFRWYSLEYGNFYVDSEVNFYSLSLSKYDSVVSDLKDAFQNTSNWIFSTFDKPAWSCPGYSMMNGWWVDDHSTVNSNSCANISQQININSNMMSSIKFYDLKNNLVSPMVTRMYILPVMGPR</sequence>
<reference evidence="2 4" key="2">
    <citation type="journal article" date="2013" name="Nature">
        <title>Insights into bilaterian evolution from three spiralian genomes.</title>
        <authorList>
            <person name="Simakov O."/>
            <person name="Marletaz F."/>
            <person name="Cho S.J."/>
            <person name="Edsinger-Gonzales E."/>
            <person name="Havlak P."/>
            <person name="Hellsten U."/>
            <person name="Kuo D.H."/>
            <person name="Larsson T."/>
            <person name="Lv J."/>
            <person name="Arendt D."/>
            <person name="Savage R."/>
            <person name="Osoegawa K."/>
            <person name="de Jong P."/>
            <person name="Grimwood J."/>
            <person name="Chapman J.A."/>
            <person name="Shapiro H."/>
            <person name="Aerts A."/>
            <person name="Otillar R.P."/>
            <person name="Terry A.Y."/>
            <person name="Boore J.L."/>
            <person name="Grigoriev I.V."/>
            <person name="Lindberg D.R."/>
            <person name="Seaver E.C."/>
            <person name="Weisblat D.A."/>
            <person name="Putnam N.H."/>
            <person name="Rokhsar D.S."/>
        </authorList>
    </citation>
    <scope>NUCLEOTIDE SEQUENCE</scope>
</reference>
<dbReference type="InterPro" id="IPR050373">
    <property type="entry name" value="Fibrinogen_C-term_domain"/>
</dbReference>
<dbReference type="OrthoDB" id="7972392at2759"/>
<keyword evidence="4" id="KW-1185">Reference proteome</keyword>
<dbReference type="CTD" id="20199770"/>
<dbReference type="EMBL" id="AMQM01001180">
    <property type="status" value="NOT_ANNOTATED_CDS"/>
    <property type="molecule type" value="Genomic_DNA"/>
</dbReference>
<proteinExistence type="predicted"/>
<evidence type="ECO:0000313" key="2">
    <source>
        <dbReference type="EMBL" id="ESN99290.1"/>
    </source>
</evidence>
<dbReference type="KEGG" id="hro:HELRODRAFT_162808"/>
<dbReference type="GO" id="GO:0005615">
    <property type="term" value="C:extracellular space"/>
    <property type="evidence" value="ECO:0000318"/>
    <property type="project" value="GO_Central"/>
</dbReference>
<dbReference type="RefSeq" id="XP_009023154.1">
    <property type="nucleotide sequence ID" value="XM_009024906.1"/>
</dbReference>
<dbReference type="PANTHER" id="PTHR19143">
    <property type="entry name" value="FIBRINOGEN/TENASCIN/ANGIOPOEITIN"/>
    <property type="match status" value="1"/>
</dbReference>
<feature type="domain" description="Fibrinogen C-terminal" evidence="1">
    <location>
        <begin position="54"/>
        <end position="331"/>
    </location>
</feature>
<reference evidence="3" key="3">
    <citation type="submission" date="2015-06" db="UniProtKB">
        <authorList>
            <consortium name="EnsemblMetazoa"/>
        </authorList>
    </citation>
    <scope>IDENTIFICATION</scope>
</reference>
<dbReference type="PANTHER" id="PTHR19143:SF185">
    <property type="entry name" value="ANGIOPOIETIN-RELATED PROTEIN 5"/>
    <property type="match status" value="1"/>
</dbReference>
<evidence type="ECO:0000313" key="3">
    <source>
        <dbReference type="EnsemblMetazoa" id="HelroP162808"/>
    </source>
</evidence>
<reference evidence="4" key="1">
    <citation type="submission" date="2012-12" db="EMBL/GenBank/DDBJ databases">
        <authorList>
            <person name="Hellsten U."/>
            <person name="Grimwood J."/>
            <person name="Chapman J.A."/>
            <person name="Shapiro H."/>
            <person name="Aerts A."/>
            <person name="Otillar R.P."/>
            <person name="Terry A.Y."/>
            <person name="Boore J.L."/>
            <person name="Simakov O."/>
            <person name="Marletaz F."/>
            <person name="Cho S.-J."/>
            <person name="Edsinger-Gonzales E."/>
            <person name="Havlak P."/>
            <person name="Kuo D.-H."/>
            <person name="Larsson T."/>
            <person name="Lv J."/>
            <person name="Arendt D."/>
            <person name="Savage R."/>
            <person name="Osoegawa K."/>
            <person name="de Jong P."/>
            <person name="Lindberg D.R."/>
            <person name="Seaver E.C."/>
            <person name="Weisblat D.A."/>
            <person name="Putnam N.H."/>
            <person name="Grigoriev I.V."/>
            <person name="Rokhsar D.S."/>
        </authorList>
    </citation>
    <scope>NUCLEOTIDE SEQUENCE</scope>
</reference>
<dbReference type="SUPFAM" id="SSF56496">
    <property type="entry name" value="Fibrinogen C-terminal domain-like"/>
    <property type="match status" value="2"/>
</dbReference>
<dbReference type="SMART" id="SM00186">
    <property type="entry name" value="FBG"/>
    <property type="match status" value="1"/>
</dbReference>
<evidence type="ECO:0000313" key="4">
    <source>
        <dbReference type="Proteomes" id="UP000015101"/>
    </source>
</evidence>
<evidence type="ECO:0000259" key="1">
    <source>
        <dbReference type="SMART" id="SM00186"/>
    </source>
</evidence>
<gene>
    <name evidence="3" type="primary">20199770</name>
    <name evidence="2" type="ORF">HELRODRAFT_162808</name>
</gene>